<evidence type="ECO:0000313" key="9">
    <source>
        <dbReference type="EMBL" id="UOO80510.1"/>
    </source>
</evidence>
<evidence type="ECO:0000256" key="4">
    <source>
        <dbReference type="ARBA" id="ARBA00022741"/>
    </source>
</evidence>
<dbReference type="NCBIfam" id="TIGR00097">
    <property type="entry name" value="HMP-P_kinase"/>
    <property type="match status" value="1"/>
</dbReference>
<reference evidence="8 10" key="1">
    <citation type="submission" date="2019-03" db="EMBL/GenBank/DDBJ databases">
        <title>Genomic Encyclopedia of Type Strains, Phase IV (KMG-IV): sequencing the most valuable type-strain genomes for metagenomic binning, comparative biology and taxonomic classification.</title>
        <authorList>
            <person name="Goeker M."/>
        </authorList>
    </citation>
    <scope>NUCLEOTIDE SEQUENCE [LARGE SCALE GENOMIC DNA]</scope>
    <source>
        <strain evidence="8 10">DSM 17474</strain>
    </source>
</reference>
<accession>A0AAE9GVB7</accession>
<dbReference type="AlphaFoldDB" id="A0AAE9GVB7"/>
<comment type="pathway">
    <text evidence="1">Cofactor biosynthesis; thiamine diphosphate biosynthesis.</text>
</comment>
<dbReference type="KEGG" id="usu:LVJ78_05825"/>
<name>A0AAE9GVB7_9NEIS</name>
<dbReference type="SUPFAM" id="SSF53613">
    <property type="entry name" value="Ribokinase-like"/>
    <property type="match status" value="1"/>
</dbReference>
<evidence type="ECO:0000259" key="7">
    <source>
        <dbReference type="Pfam" id="PF08543"/>
    </source>
</evidence>
<reference evidence="9" key="2">
    <citation type="submission" date="2021-12" db="EMBL/GenBank/DDBJ databases">
        <authorList>
            <person name="Veyrier F.J."/>
        </authorList>
    </citation>
    <scope>NUCLEOTIDE SEQUENCE</scope>
    <source>
        <strain evidence="9">1258/02</strain>
    </source>
</reference>
<organism evidence="9 11">
    <name type="scientific">Uruburuella suis</name>
    <dbReference type="NCBI Taxonomy" id="252130"/>
    <lineage>
        <taxon>Bacteria</taxon>
        <taxon>Pseudomonadati</taxon>
        <taxon>Pseudomonadota</taxon>
        <taxon>Betaproteobacteria</taxon>
        <taxon>Neisseriales</taxon>
        <taxon>Neisseriaceae</taxon>
        <taxon>Uruburuella</taxon>
    </lineage>
</organism>
<dbReference type="GO" id="GO:0005829">
    <property type="term" value="C:cytosol"/>
    <property type="evidence" value="ECO:0007669"/>
    <property type="project" value="TreeGrafter"/>
</dbReference>
<dbReference type="Proteomes" id="UP000294721">
    <property type="component" value="Unassembled WGS sequence"/>
</dbReference>
<dbReference type="Proteomes" id="UP000829756">
    <property type="component" value="Chromosome"/>
</dbReference>
<keyword evidence="3 9" id="KW-0808">Transferase</keyword>
<dbReference type="CDD" id="cd01169">
    <property type="entry name" value="HMPP_kinase"/>
    <property type="match status" value="1"/>
</dbReference>
<dbReference type="InterPro" id="IPR004399">
    <property type="entry name" value="HMP/HMP-P_kinase_dom"/>
</dbReference>
<dbReference type="GO" id="GO:0008972">
    <property type="term" value="F:phosphomethylpyrimidine kinase activity"/>
    <property type="evidence" value="ECO:0007669"/>
    <property type="project" value="InterPro"/>
</dbReference>
<evidence type="ECO:0000256" key="2">
    <source>
        <dbReference type="ARBA" id="ARBA00012135"/>
    </source>
</evidence>
<protein>
    <recommendedName>
        <fullName evidence="2">hydroxymethylpyrimidine kinase</fullName>
        <ecNumber evidence="2">2.7.1.49</ecNumber>
    </recommendedName>
</protein>
<dbReference type="FunFam" id="3.40.1190.20:FF:000003">
    <property type="entry name" value="Phosphomethylpyrimidine kinase ThiD"/>
    <property type="match status" value="1"/>
</dbReference>
<evidence type="ECO:0000313" key="10">
    <source>
        <dbReference type="Proteomes" id="UP000294721"/>
    </source>
</evidence>
<dbReference type="PANTHER" id="PTHR20858">
    <property type="entry name" value="PHOSPHOMETHYLPYRIMIDINE KINASE"/>
    <property type="match status" value="1"/>
</dbReference>
<dbReference type="EMBL" id="SLXE01000002">
    <property type="protein sequence ID" value="TCP10107.1"/>
    <property type="molecule type" value="Genomic_DNA"/>
</dbReference>
<dbReference type="GO" id="GO:0005524">
    <property type="term" value="F:ATP binding"/>
    <property type="evidence" value="ECO:0007669"/>
    <property type="project" value="UniProtKB-KW"/>
</dbReference>
<dbReference type="InterPro" id="IPR029056">
    <property type="entry name" value="Ribokinase-like"/>
</dbReference>
<evidence type="ECO:0000256" key="6">
    <source>
        <dbReference type="ARBA" id="ARBA00022840"/>
    </source>
</evidence>
<evidence type="ECO:0000256" key="3">
    <source>
        <dbReference type="ARBA" id="ARBA00022679"/>
    </source>
</evidence>
<reference evidence="9" key="3">
    <citation type="journal article" date="2022" name="Res Sq">
        <title>Evolution of multicellular longitudinally dividing oral cavity symbionts (Neisseriaceae).</title>
        <authorList>
            <person name="Nyongesa S."/>
            <person name="Weber P."/>
            <person name="Bernet E."/>
            <person name="Pullido F."/>
            <person name="Nieckarz M."/>
            <person name="Delaby M."/>
            <person name="Nieves C."/>
            <person name="Viehboeck T."/>
            <person name="Krause N."/>
            <person name="Rivera-Millot A."/>
            <person name="Nakamura A."/>
            <person name="Vischer N."/>
            <person name="VanNieuwenhze M."/>
            <person name="Brun Y."/>
            <person name="Cava F."/>
            <person name="Bulgheresi S."/>
            <person name="Veyrier F."/>
        </authorList>
    </citation>
    <scope>NUCLEOTIDE SEQUENCE</scope>
    <source>
        <strain evidence="9">1258/02</strain>
    </source>
</reference>
<dbReference type="EMBL" id="CP091507">
    <property type="protein sequence ID" value="UOO80510.1"/>
    <property type="molecule type" value="Genomic_DNA"/>
</dbReference>
<proteinExistence type="predicted"/>
<dbReference type="Pfam" id="PF08543">
    <property type="entry name" value="Phos_pyr_kin"/>
    <property type="match status" value="1"/>
</dbReference>
<evidence type="ECO:0000256" key="1">
    <source>
        <dbReference type="ARBA" id="ARBA00004948"/>
    </source>
</evidence>
<keyword evidence="5 9" id="KW-0418">Kinase</keyword>
<dbReference type="Gene3D" id="3.40.1190.20">
    <property type="match status" value="1"/>
</dbReference>
<evidence type="ECO:0000313" key="8">
    <source>
        <dbReference type="EMBL" id="TCP10107.1"/>
    </source>
</evidence>
<dbReference type="InterPro" id="IPR013749">
    <property type="entry name" value="PM/HMP-P_kinase-1"/>
</dbReference>
<sequence>MQQSKPFPRVLTIAGSDSGGGAGIQADLKTFGALGAYGASVITAVTAQNTQGVQGVHVVPAAMIAAQCDSVLSDIRIDAVKIGMLPDVESIKAVAHALREYPVPFVVFDPVLVATSGDSLALENTLDALCGLLLPLADVVTPNLNELAQLTGNALAQDEAEMLAQGRQLLAKGAKAALLKGGHWQGCEEARDWLVQEAADPQCFVNARVPTANTHGTGCTLASAIAALYPHRRNLNFAVAAAKSYLHGAIASGQYWHVGQGAGPLAHFWRTVRD</sequence>
<dbReference type="RefSeq" id="WP_132952272.1">
    <property type="nucleotide sequence ID" value="NZ_CALJUB010000104.1"/>
</dbReference>
<feature type="domain" description="Pyridoxamine kinase/Phosphomethylpyrimidine kinase" evidence="7">
    <location>
        <begin position="17"/>
        <end position="265"/>
    </location>
</feature>
<dbReference type="EC" id="2.7.1.49" evidence="2"/>
<dbReference type="PANTHER" id="PTHR20858:SF17">
    <property type="entry name" value="HYDROXYMETHYLPYRIMIDINE_PHOSPHOMETHYLPYRIMIDINE KINASE THI20-RELATED"/>
    <property type="match status" value="1"/>
</dbReference>
<keyword evidence="10" id="KW-1185">Reference proteome</keyword>
<keyword evidence="4" id="KW-0547">Nucleotide-binding</keyword>
<gene>
    <name evidence="9" type="primary">thiD</name>
    <name evidence="8" type="ORF">EV680_1022</name>
    <name evidence="9" type="ORF">LVJ78_05825</name>
</gene>
<dbReference type="GO" id="GO:0008902">
    <property type="term" value="F:hydroxymethylpyrimidine kinase activity"/>
    <property type="evidence" value="ECO:0007669"/>
    <property type="project" value="UniProtKB-EC"/>
</dbReference>
<dbReference type="GO" id="GO:0009228">
    <property type="term" value="P:thiamine biosynthetic process"/>
    <property type="evidence" value="ECO:0007669"/>
    <property type="project" value="InterPro"/>
</dbReference>
<keyword evidence="6" id="KW-0067">ATP-binding</keyword>
<evidence type="ECO:0000256" key="5">
    <source>
        <dbReference type="ARBA" id="ARBA00022777"/>
    </source>
</evidence>
<evidence type="ECO:0000313" key="11">
    <source>
        <dbReference type="Proteomes" id="UP000829756"/>
    </source>
</evidence>